<dbReference type="GeneID" id="18758231"/>
<dbReference type="eggNOG" id="KOG1231">
    <property type="taxonomic scope" value="Eukaryota"/>
</dbReference>
<dbReference type="Proteomes" id="UP000006753">
    <property type="component" value="Unassembled WGS sequence"/>
</dbReference>
<keyword evidence="4" id="KW-0560">Oxidoreductase</keyword>
<dbReference type="RefSeq" id="XP_007290185.1">
    <property type="nucleotide sequence ID" value="XM_007290123.1"/>
</dbReference>
<dbReference type="InterPro" id="IPR016166">
    <property type="entry name" value="FAD-bd_PCMH"/>
</dbReference>
<dbReference type="PANTHER" id="PTHR42973:SF13">
    <property type="entry name" value="FAD-BINDING PCMH-TYPE DOMAIN-CONTAINING PROTEIN"/>
    <property type="match status" value="1"/>
</dbReference>
<dbReference type="Pfam" id="PF01565">
    <property type="entry name" value="FAD_binding_4"/>
    <property type="match status" value="1"/>
</dbReference>
<keyword evidence="2" id="KW-0285">Flavoprotein</keyword>
<reference evidence="7 8" key="1">
    <citation type="journal article" date="2012" name="BMC Genomics">
        <title>Sequencing the genome of Marssonina brunnea reveals fungus-poplar co-evolution.</title>
        <authorList>
            <person name="Zhu S."/>
            <person name="Cao Y.-Z."/>
            <person name="Jiang C."/>
            <person name="Tan B.-Y."/>
            <person name="Wang Z."/>
            <person name="Feng S."/>
            <person name="Zhang L."/>
            <person name="Su X.-H."/>
            <person name="Brejova B."/>
            <person name="Vinar T."/>
            <person name="Xu M."/>
            <person name="Wang M.-X."/>
            <person name="Zhang S.-G."/>
            <person name="Huang M.-R."/>
            <person name="Wu R."/>
            <person name="Zhou Y."/>
        </authorList>
    </citation>
    <scope>NUCLEOTIDE SEQUENCE [LARGE SCALE GENOMIC DNA]</scope>
    <source>
        <strain evidence="7 8">MB_m1</strain>
    </source>
</reference>
<dbReference type="InterPro" id="IPR050416">
    <property type="entry name" value="FAD-linked_Oxidoreductase"/>
</dbReference>
<dbReference type="InterPro" id="IPR006094">
    <property type="entry name" value="Oxid_FAD_bind_N"/>
</dbReference>
<evidence type="ECO:0000259" key="6">
    <source>
        <dbReference type="PROSITE" id="PS51387"/>
    </source>
</evidence>
<feature type="chain" id="PRO_5003853354" evidence="5">
    <location>
        <begin position="23"/>
        <end position="525"/>
    </location>
</feature>
<dbReference type="InterPro" id="IPR036318">
    <property type="entry name" value="FAD-bd_PCMH-like_sf"/>
</dbReference>
<dbReference type="InParanoid" id="K1Y1P1"/>
<keyword evidence="3" id="KW-0274">FAD</keyword>
<dbReference type="GO" id="GO:0071949">
    <property type="term" value="F:FAD binding"/>
    <property type="evidence" value="ECO:0007669"/>
    <property type="project" value="InterPro"/>
</dbReference>
<organism evidence="7 8">
    <name type="scientific">Marssonina brunnea f. sp. multigermtubi (strain MB_m1)</name>
    <name type="common">Marssonina leaf spot fungus</name>
    <dbReference type="NCBI Taxonomy" id="1072389"/>
    <lineage>
        <taxon>Eukaryota</taxon>
        <taxon>Fungi</taxon>
        <taxon>Dikarya</taxon>
        <taxon>Ascomycota</taxon>
        <taxon>Pezizomycotina</taxon>
        <taxon>Leotiomycetes</taxon>
        <taxon>Helotiales</taxon>
        <taxon>Drepanopezizaceae</taxon>
        <taxon>Drepanopeziza</taxon>
    </lineage>
</organism>
<evidence type="ECO:0000256" key="1">
    <source>
        <dbReference type="ARBA" id="ARBA00005466"/>
    </source>
</evidence>
<accession>K1Y1P1</accession>
<dbReference type="SUPFAM" id="SSF56176">
    <property type="entry name" value="FAD-binding/transporter-associated domain-like"/>
    <property type="match status" value="1"/>
</dbReference>
<gene>
    <name evidence="7" type="ORF">MBM_02296</name>
</gene>
<protein>
    <submittedName>
        <fullName evidence="7">Putative FAD binding domain containing protein</fullName>
    </submittedName>
</protein>
<keyword evidence="8" id="KW-1185">Reference proteome</keyword>
<dbReference type="OMA" id="KPACMFF"/>
<feature type="signal peptide" evidence="5">
    <location>
        <begin position="1"/>
        <end position="22"/>
    </location>
</feature>
<dbReference type="HOGENOM" id="CLU_018354_1_2_1"/>
<dbReference type="AlphaFoldDB" id="K1Y1P1"/>
<evidence type="ECO:0000313" key="7">
    <source>
        <dbReference type="EMBL" id="EKD19059.1"/>
    </source>
</evidence>
<dbReference type="PANTHER" id="PTHR42973">
    <property type="entry name" value="BINDING OXIDOREDUCTASE, PUTATIVE (AFU_ORTHOLOGUE AFUA_1G17690)-RELATED"/>
    <property type="match status" value="1"/>
</dbReference>
<evidence type="ECO:0000313" key="8">
    <source>
        <dbReference type="Proteomes" id="UP000006753"/>
    </source>
</evidence>
<proteinExistence type="inferred from homology"/>
<evidence type="ECO:0000256" key="5">
    <source>
        <dbReference type="SAM" id="SignalP"/>
    </source>
</evidence>
<keyword evidence="5" id="KW-0732">Signal</keyword>
<evidence type="ECO:0000256" key="2">
    <source>
        <dbReference type="ARBA" id="ARBA00022630"/>
    </source>
</evidence>
<dbReference type="GO" id="GO:0016491">
    <property type="term" value="F:oxidoreductase activity"/>
    <property type="evidence" value="ECO:0007669"/>
    <property type="project" value="UniProtKB-KW"/>
</dbReference>
<dbReference type="OrthoDB" id="2151789at2759"/>
<dbReference type="EMBL" id="JH921431">
    <property type="protein sequence ID" value="EKD19059.1"/>
    <property type="molecule type" value="Genomic_DNA"/>
</dbReference>
<comment type="similarity">
    <text evidence="1">Belongs to the oxygen-dependent FAD-linked oxidoreductase family.</text>
</comment>
<feature type="domain" description="FAD-binding PCMH-type" evidence="6">
    <location>
        <begin position="71"/>
        <end position="243"/>
    </location>
</feature>
<sequence length="525" mass="57040">MHLSTKLIVLSVFLSSPLTASSQRTVPLQRARDCCRELTTKTHVNIQSWPLALFTQTYLYAKFHYWSSANADFTPACVVFPTSAQDVSATVQVLLRHPDVPFATKSGGHNANVGFSSTDGGVLISMAMLNSTTLSSDRKTAYLSPGARWMDAMTALEPYNVAVVGGRLGDVGVGGLLLGCGMSFLSAQHGMACDNVKNYEVVLSNSTIVNANPSTNPDLFWALKGGGNQFGIVTRFTVNTVPIGLVWGGVRIYSRAYAPQILSATQNFTENFSDPKAAIIVTFQTLIGNLEQFFAVFLFYDGPDVPAEIFAGFDGLPTVRNDAKTQTYSALLIANAQFGSIYGFRYIFRGATIPNLPGRNGTDLINANFNNFISYTSQEPVQPGFVFTFIYQPKPVAVAVASARVNPLGNLLGLSPDHGDHQWMGVTCAWLTKMGDADAYRIATDLTDNIVSYTKAAYPDAFGSNFRAGTPADGYKPAVFMNDAMADQQVFRGYGDDTYQRLKSIQEAYDPIQFFPSRTGGYKLT</sequence>
<evidence type="ECO:0000256" key="4">
    <source>
        <dbReference type="ARBA" id="ARBA00023002"/>
    </source>
</evidence>
<evidence type="ECO:0000256" key="3">
    <source>
        <dbReference type="ARBA" id="ARBA00022827"/>
    </source>
</evidence>
<dbReference type="KEGG" id="mbe:MBM_02296"/>
<name>K1Y1P1_MARBU</name>
<dbReference type="Gene3D" id="3.30.465.10">
    <property type="match status" value="1"/>
</dbReference>
<dbReference type="InterPro" id="IPR016169">
    <property type="entry name" value="FAD-bd_PCMH_sub2"/>
</dbReference>
<dbReference type="PROSITE" id="PS51387">
    <property type="entry name" value="FAD_PCMH"/>
    <property type="match status" value="1"/>
</dbReference>